<comment type="similarity">
    <text evidence="1">Belongs to the IWS1 family.</text>
</comment>
<dbReference type="Pfam" id="PF08711">
    <property type="entry name" value="Med26"/>
    <property type="match status" value="1"/>
</dbReference>
<accession>A0A0H5R7U8</accession>
<dbReference type="GO" id="GO:0005634">
    <property type="term" value="C:nucleus"/>
    <property type="evidence" value="ECO:0007669"/>
    <property type="project" value="UniProtKB-SubCell"/>
</dbReference>
<dbReference type="SUPFAM" id="SSF47095">
    <property type="entry name" value="HMG-box"/>
    <property type="match status" value="1"/>
</dbReference>
<dbReference type="EMBL" id="HACM01009444">
    <property type="protein sequence ID" value="CRZ09886.1"/>
    <property type="molecule type" value="Transcribed_RNA"/>
</dbReference>
<dbReference type="GO" id="GO:0016973">
    <property type="term" value="P:poly(A)+ mRNA export from nucleus"/>
    <property type="evidence" value="ECO:0007669"/>
    <property type="project" value="TreeGrafter"/>
</dbReference>
<evidence type="ECO:0000256" key="3">
    <source>
        <dbReference type="PROSITE-ProRule" id="PRU00649"/>
    </source>
</evidence>
<name>A0A0H5R7U8_9EUKA</name>
<feature type="DNA-binding region" description="HMG box" evidence="2">
    <location>
        <begin position="147"/>
        <end position="215"/>
    </location>
</feature>
<sequence length="541" mass="61728">MADEDPPAIAEPDIVEQEDAVVIAPGLDEATNAVLDQLDLQSPDMTERGVRDRVMAQLGVAELSKSDKNHIKTALQMFIDRKSAEMDVMPSSDEDDEVSLSESGSEPDDGNYQQATKKTPKKRQKKLDLDKIPKKRQKKNAVADGRPKRPLSAYMYFSQDRRPQIRTENPDTAFGDLGRLLGQLWKSLEDSEKQPYNDKAQADKERFDKEMAEWKLTCPAKEAAAESIEAPTTSILPGKSKRKSRLSRGQPANPVEAVSDSDDEEPKEMGHVDRVLLAMKSSRRKRIIDISTEEMEVTAPELIERMRVASEADELAISQKKPATQKLKLLDEVEQEARKARMHELLLDSGLLRRFRDWLQPFPDGSLPNLTLRSRIYLLLDALPIDNDYLAESEGLGKVVMSLWKSPNETPKHRHLLRSLIEKWSRPMFHADTDYRHIHDHAEKRSHQIRSRLARLKSTPDRPVIRYQSHHAERPDRAVFDYSIRPQSRLLEDEANGDEEPHGLGPQEMSSRSRIKKNIDRIQREKKGKSRAVSVNLSRSR</sequence>
<feature type="compositionally biased region" description="Acidic residues" evidence="4">
    <location>
        <begin position="92"/>
        <end position="109"/>
    </location>
</feature>
<reference evidence="7" key="1">
    <citation type="submission" date="2015-04" db="EMBL/GenBank/DDBJ databases">
        <title>The genome sequence of the plant pathogenic Rhizarian Plasmodiophora brassicae reveals insights in its biotrophic life cycle and the origin of chitin synthesis.</title>
        <authorList>
            <person name="Schwelm A."/>
            <person name="Fogelqvist J."/>
            <person name="Knaust A."/>
            <person name="Julke S."/>
            <person name="Lilja T."/>
            <person name="Dhandapani V."/>
            <person name="Bonilla-Rosso G."/>
            <person name="Karlsson M."/>
            <person name="Shevchenko A."/>
            <person name="Choi S.R."/>
            <person name="Kim H.G."/>
            <person name="Park J.Y."/>
            <person name="Lim Y.P."/>
            <person name="Ludwig-Muller J."/>
            <person name="Dixelius C."/>
        </authorList>
    </citation>
    <scope>NUCLEOTIDE SEQUENCE</scope>
    <source>
        <tissue evidence="7">Potato root galls</tissue>
    </source>
</reference>
<dbReference type="Pfam" id="PF00505">
    <property type="entry name" value="HMG_box"/>
    <property type="match status" value="1"/>
</dbReference>
<evidence type="ECO:0000256" key="2">
    <source>
        <dbReference type="PROSITE-ProRule" id="PRU00267"/>
    </source>
</evidence>
<dbReference type="Gene3D" id="1.10.30.10">
    <property type="entry name" value="High mobility group box domain"/>
    <property type="match status" value="1"/>
</dbReference>
<dbReference type="PROSITE" id="PS50118">
    <property type="entry name" value="HMG_BOX_2"/>
    <property type="match status" value="1"/>
</dbReference>
<feature type="domain" description="HMG box" evidence="5">
    <location>
        <begin position="147"/>
        <end position="215"/>
    </location>
</feature>
<evidence type="ECO:0000259" key="6">
    <source>
        <dbReference type="PROSITE" id="PS51319"/>
    </source>
</evidence>
<dbReference type="PANTHER" id="PTHR46010:SF1">
    <property type="entry name" value="PROTEIN IWS1 HOMOLOG"/>
    <property type="match status" value="1"/>
</dbReference>
<evidence type="ECO:0008006" key="8">
    <source>
        <dbReference type="Google" id="ProtNLM"/>
    </source>
</evidence>
<proteinExistence type="inferred from homology"/>
<feature type="region of interest" description="Disordered" evidence="4">
    <location>
        <begin position="87"/>
        <end position="152"/>
    </location>
</feature>
<dbReference type="AlphaFoldDB" id="A0A0H5R7U8"/>
<dbReference type="InterPro" id="IPR036910">
    <property type="entry name" value="HMG_box_dom_sf"/>
</dbReference>
<keyword evidence="2" id="KW-0539">Nucleus</keyword>
<protein>
    <recommendedName>
        <fullName evidence="8">HMG box domain-containing protein</fullName>
    </recommendedName>
</protein>
<organism evidence="7">
    <name type="scientific">Spongospora subterranea</name>
    <dbReference type="NCBI Taxonomy" id="70186"/>
    <lineage>
        <taxon>Eukaryota</taxon>
        <taxon>Sar</taxon>
        <taxon>Rhizaria</taxon>
        <taxon>Endomyxa</taxon>
        <taxon>Phytomyxea</taxon>
        <taxon>Plasmodiophorida</taxon>
        <taxon>Plasmodiophoridae</taxon>
        <taxon>Spongospora</taxon>
    </lineage>
</organism>
<evidence type="ECO:0000256" key="1">
    <source>
        <dbReference type="ARBA" id="ARBA00037992"/>
    </source>
</evidence>
<evidence type="ECO:0000259" key="5">
    <source>
        <dbReference type="PROSITE" id="PS50118"/>
    </source>
</evidence>
<feature type="region of interest" description="Disordered" evidence="4">
    <location>
        <begin position="492"/>
        <end position="541"/>
    </location>
</feature>
<dbReference type="PROSITE" id="PS51319">
    <property type="entry name" value="TFIIS_N"/>
    <property type="match status" value="1"/>
</dbReference>
<evidence type="ECO:0000313" key="7">
    <source>
        <dbReference type="EMBL" id="CRZ09886.1"/>
    </source>
</evidence>
<dbReference type="InterPro" id="IPR017923">
    <property type="entry name" value="TFIIS_N"/>
</dbReference>
<dbReference type="CDD" id="cd01390">
    <property type="entry name" value="HMG-box_NHP6-like"/>
    <property type="match status" value="1"/>
</dbReference>
<comment type="subcellular location">
    <subcellularLocation>
        <location evidence="3">Nucleus</location>
    </subcellularLocation>
</comment>
<keyword evidence="2" id="KW-0238">DNA-binding</keyword>
<dbReference type="PANTHER" id="PTHR46010">
    <property type="entry name" value="PROTEIN IWS1 HOMOLOG"/>
    <property type="match status" value="1"/>
</dbReference>
<feature type="region of interest" description="Disordered" evidence="4">
    <location>
        <begin position="223"/>
        <end position="271"/>
    </location>
</feature>
<dbReference type="InterPro" id="IPR051037">
    <property type="entry name" value="RNAPII_TF_IWS1"/>
</dbReference>
<dbReference type="InterPro" id="IPR009071">
    <property type="entry name" value="HMG_box_dom"/>
</dbReference>
<evidence type="ECO:0000256" key="4">
    <source>
        <dbReference type="SAM" id="MobiDB-lite"/>
    </source>
</evidence>
<dbReference type="SMART" id="SM00398">
    <property type="entry name" value="HMG"/>
    <property type="match status" value="1"/>
</dbReference>
<dbReference type="GO" id="GO:0003677">
    <property type="term" value="F:DNA binding"/>
    <property type="evidence" value="ECO:0007669"/>
    <property type="project" value="UniProtKB-UniRule"/>
</dbReference>
<dbReference type="Gene3D" id="1.20.930.10">
    <property type="entry name" value="Conserved domain common to transcription factors TFIIS, elongin A, CRSP70"/>
    <property type="match status" value="1"/>
</dbReference>
<feature type="domain" description="TFIIS N-terminal" evidence="6">
    <location>
        <begin position="353"/>
        <end position="431"/>
    </location>
</feature>
<dbReference type="InterPro" id="IPR035441">
    <property type="entry name" value="TFIIS/LEDGF_dom_sf"/>
</dbReference>